<dbReference type="CDD" id="cd22455">
    <property type="entry name" value="KH-I_Rnc1_rpt1"/>
    <property type="match status" value="1"/>
</dbReference>
<feature type="compositionally biased region" description="Gly residues" evidence="3">
    <location>
        <begin position="226"/>
        <end position="239"/>
    </location>
</feature>
<dbReference type="InterPro" id="IPR049786">
    <property type="entry name" value="Rnc1_KH-I_3"/>
</dbReference>
<keyword evidence="1" id="KW-0677">Repeat</keyword>
<dbReference type="EMBL" id="VFLP01000052">
    <property type="protein sequence ID" value="TRX90802.1"/>
    <property type="molecule type" value="Genomic_DNA"/>
</dbReference>
<dbReference type="AlphaFoldDB" id="A0A553HS68"/>
<keyword evidence="6" id="KW-1185">Reference proteome</keyword>
<feature type="compositionally biased region" description="Basic and acidic residues" evidence="3">
    <location>
        <begin position="272"/>
        <end position="288"/>
    </location>
</feature>
<feature type="region of interest" description="Disordered" evidence="3">
    <location>
        <begin position="224"/>
        <end position="294"/>
    </location>
</feature>
<feature type="domain" description="K Homology" evidence="4">
    <location>
        <begin position="292"/>
        <end position="363"/>
    </location>
</feature>
<evidence type="ECO:0000313" key="6">
    <source>
        <dbReference type="Proteomes" id="UP000319160"/>
    </source>
</evidence>
<evidence type="ECO:0000256" key="3">
    <source>
        <dbReference type="SAM" id="MobiDB-lite"/>
    </source>
</evidence>
<dbReference type="InterPro" id="IPR004087">
    <property type="entry name" value="KH_dom"/>
</dbReference>
<evidence type="ECO:0000256" key="2">
    <source>
        <dbReference type="PROSITE-ProRule" id="PRU00117"/>
    </source>
</evidence>
<dbReference type="InterPro" id="IPR004088">
    <property type="entry name" value="KH_dom_type_1"/>
</dbReference>
<evidence type="ECO:0000259" key="4">
    <source>
        <dbReference type="SMART" id="SM00322"/>
    </source>
</evidence>
<dbReference type="PANTHER" id="PTHR10288">
    <property type="entry name" value="KH DOMAIN CONTAINING RNA BINDING PROTEIN"/>
    <property type="match status" value="1"/>
</dbReference>
<dbReference type="CDD" id="cd22457">
    <property type="entry name" value="KH-I_Rnc1_rpt3"/>
    <property type="match status" value="1"/>
</dbReference>
<dbReference type="SMART" id="SM00322">
    <property type="entry name" value="KH"/>
    <property type="match status" value="3"/>
</dbReference>
<feature type="domain" description="K Homology" evidence="4">
    <location>
        <begin position="131"/>
        <end position="202"/>
    </location>
</feature>
<evidence type="ECO:0000313" key="5">
    <source>
        <dbReference type="EMBL" id="TRX90802.1"/>
    </source>
</evidence>
<dbReference type="Gene3D" id="3.30.1370.10">
    <property type="entry name" value="K Homology domain, type 1"/>
    <property type="match status" value="3"/>
</dbReference>
<keyword evidence="2" id="KW-0694">RNA-binding</keyword>
<dbReference type="PROSITE" id="PS50084">
    <property type="entry name" value="KH_TYPE_1"/>
    <property type="match status" value="3"/>
</dbReference>
<comment type="caution">
    <text evidence="5">The sequence shown here is derived from an EMBL/GenBank/DDBJ whole genome shotgun (WGS) entry which is preliminary data.</text>
</comment>
<dbReference type="SUPFAM" id="SSF54791">
    <property type="entry name" value="Eukaryotic type KH-domain (KH-domain type I)"/>
    <property type="match status" value="3"/>
</dbReference>
<dbReference type="Pfam" id="PF00013">
    <property type="entry name" value="KH_1"/>
    <property type="match status" value="3"/>
</dbReference>
<protein>
    <recommendedName>
        <fullName evidence="4">K Homology domain-containing protein</fullName>
    </recommendedName>
</protein>
<dbReference type="GO" id="GO:0003723">
    <property type="term" value="F:RNA binding"/>
    <property type="evidence" value="ECO:0007669"/>
    <property type="project" value="UniProtKB-UniRule"/>
</dbReference>
<dbReference type="CDD" id="cd22456">
    <property type="entry name" value="KH-I_Rnc1_rpt2"/>
    <property type="match status" value="1"/>
</dbReference>
<evidence type="ECO:0000256" key="1">
    <source>
        <dbReference type="ARBA" id="ARBA00022737"/>
    </source>
</evidence>
<name>A0A553HS68_9PEZI</name>
<feature type="region of interest" description="Disordered" evidence="3">
    <location>
        <begin position="1"/>
        <end position="39"/>
    </location>
</feature>
<dbReference type="STRING" id="2512241.A0A553HS68"/>
<dbReference type="InterPro" id="IPR036612">
    <property type="entry name" value="KH_dom_type_1_sf"/>
</dbReference>
<feature type="compositionally biased region" description="Basic and acidic residues" evidence="3">
    <location>
        <begin position="19"/>
        <end position="39"/>
    </location>
</feature>
<proteinExistence type="predicted"/>
<dbReference type="Proteomes" id="UP000319160">
    <property type="component" value="Unassembled WGS sequence"/>
</dbReference>
<feature type="domain" description="K Homology" evidence="4">
    <location>
        <begin position="45"/>
        <end position="115"/>
    </location>
</feature>
<dbReference type="OrthoDB" id="1937934at2759"/>
<gene>
    <name evidence="5" type="ORF">FHL15_008381</name>
</gene>
<reference evidence="6" key="1">
    <citation type="submission" date="2019-06" db="EMBL/GenBank/DDBJ databases">
        <title>Draft genome sequence of the griseofulvin-producing fungus Xylaria cubensis strain G536.</title>
        <authorList>
            <person name="Mead M.E."/>
            <person name="Raja H.A."/>
            <person name="Steenwyk J.L."/>
            <person name="Knowles S.L."/>
            <person name="Oberlies N.H."/>
            <person name="Rokas A."/>
        </authorList>
    </citation>
    <scope>NUCLEOTIDE SEQUENCE [LARGE SCALE GENOMIC DNA]</scope>
    <source>
        <strain evidence="6">G536</strain>
    </source>
</reference>
<organism evidence="5 6">
    <name type="scientific">Xylaria flabelliformis</name>
    <dbReference type="NCBI Taxonomy" id="2512241"/>
    <lineage>
        <taxon>Eukaryota</taxon>
        <taxon>Fungi</taxon>
        <taxon>Dikarya</taxon>
        <taxon>Ascomycota</taxon>
        <taxon>Pezizomycotina</taxon>
        <taxon>Sordariomycetes</taxon>
        <taxon>Xylariomycetidae</taxon>
        <taxon>Xylariales</taxon>
        <taxon>Xylariaceae</taxon>
        <taxon>Xylaria</taxon>
    </lineage>
</organism>
<accession>A0A553HS68</accession>
<sequence>MSATQDVPPNGAESVPIEYKLEDSEPRLGPDGEPAPKSDEEYANTQLTLRAIVSSKEAGVIIGKGGKNVADLRDETGVKAGVSKVVQGVHDRVLTITGGCDSISRAYSLVARSLLEGAPAMGMGGVIQPNGTHQLKLLISHNQMGTIIGRQGLKIKTIQDVSGVRMVAQKEMLPQSTERIVELQGNPDGIQRAIWEICKCLVDDWQRGTGTVLYNPVVRTQPGSVGSLGGGVGATGGVPYGTSNRGDYGSSRVMRTGNGADFSNGAPRQFNRRSDSDAAARGPPTHDENGEEIQTQNISIPADMVGCIIGRAGSKISEIRKTSGARISIAKAPHDDTGERMFTIMGTAKANETALFLLYENLEAEKMRRSQVQSPE</sequence>